<sequence>MCHRDLRDRFEDNEESLNDFKDDIETEANLFASYLLMPVNIIRNEFSDIRWNVDTLCEVGTRFECSLQASALRIIDLSTKPIAFVVSRDGRILWARRSNSAPYMTAYLFGDELPESSHIMVAYRAGSRVPPTLECVGNAWNRFQQARESQYFETSGRGYQYTCIEFDG</sequence>
<dbReference type="EMBL" id="BKCN01000036">
    <property type="protein sequence ID" value="GER05639.1"/>
    <property type="molecule type" value="Genomic_DNA"/>
</dbReference>
<name>A0A5A7NEY9_9PROT</name>
<keyword evidence="3" id="KW-1185">Reference proteome</keyword>
<dbReference type="Pfam" id="PF06114">
    <property type="entry name" value="Peptidase_M78"/>
    <property type="match status" value="1"/>
</dbReference>
<comment type="caution">
    <text evidence="2">The sequence shown here is derived from an EMBL/GenBank/DDBJ whole genome shotgun (WGS) entry which is preliminary data.</text>
</comment>
<reference evidence="2 3" key="1">
    <citation type="submission" date="2019-09" db="EMBL/GenBank/DDBJ databases">
        <title>NBRP : Genome information of microbial organism related human and environment.</title>
        <authorList>
            <person name="Hattori M."/>
            <person name="Oshima K."/>
            <person name="Inaba H."/>
            <person name="Suda W."/>
            <person name="Sakamoto M."/>
            <person name="Iino T."/>
            <person name="Kitahara M."/>
            <person name="Oshida Y."/>
            <person name="Iida T."/>
            <person name="Kudo T."/>
            <person name="Itoh T."/>
            <person name="Ohkuma M."/>
        </authorList>
    </citation>
    <scope>NUCLEOTIDE SEQUENCE [LARGE SCALE GENOMIC DNA]</scope>
    <source>
        <strain evidence="2 3">Q-1</strain>
    </source>
</reference>
<evidence type="ECO:0000259" key="1">
    <source>
        <dbReference type="Pfam" id="PF06114"/>
    </source>
</evidence>
<dbReference type="AlphaFoldDB" id="A0A5A7NEY9"/>
<evidence type="ECO:0000313" key="3">
    <source>
        <dbReference type="Proteomes" id="UP000324996"/>
    </source>
</evidence>
<organism evidence="2 3">
    <name type="scientific">Iodidimonas nitroreducens</name>
    <dbReference type="NCBI Taxonomy" id="1236968"/>
    <lineage>
        <taxon>Bacteria</taxon>
        <taxon>Pseudomonadati</taxon>
        <taxon>Pseudomonadota</taxon>
        <taxon>Alphaproteobacteria</taxon>
        <taxon>Iodidimonadales</taxon>
        <taxon>Iodidimonadaceae</taxon>
        <taxon>Iodidimonas</taxon>
    </lineage>
</organism>
<dbReference type="Proteomes" id="UP000324996">
    <property type="component" value="Unassembled WGS sequence"/>
</dbReference>
<gene>
    <name evidence="2" type="ORF">JCM17846_33210</name>
</gene>
<evidence type="ECO:0000313" key="2">
    <source>
        <dbReference type="EMBL" id="GER05639.1"/>
    </source>
</evidence>
<feature type="domain" description="IrrE N-terminal-like" evidence="1">
    <location>
        <begin position="6"/>
        <end position="73"/>
    </location>
</feature>
<protein>
    <recommendedName>
        <fullName evidence="1">IrrE N-terminal-like domain-containing protein</fullName>
    </recommendedName>
</protein>
<dbReference type="InterPro" id="IPR010359">
    <property type="entry name" value="IrrE_HExxH"/>
</dbReference>
<proteinExistence type="predicted"/>
<accession>A0A5A7NEY9</accession>